<evidence type="ECO:0000313" key="7">
    <source>
        <dbReference type="Proteomes" id="UP000633205"/>
    </source>
</evidence>
<dbReference type="FunFam" id="3.40.605.10:FF:000007">
    <property type="entry name" value="NAD/NADP-dependent betaine aldehyde dehydrogenase"/>
    <property type="match status" value="1"/>
</dbReference>
<proteinExistence type="inferred from homology"/>
<evidence type="ECO:0000256" key="3">
    <source>
        <dbReference type="PROSITE-ProRule" id="PRU10007"/>
    </source>
</evidence>
<comment type="caution">
    <text evidence="6">The sequence shown here is derived from an EMBL/GenBank/DDBJ whole genome shotgun (WGS) entry which is preliminary data.</text>
</comment>
<keyword evidence="7" id="KW-1185">Reference proteome</keyword>
<dbReference type="Pfam" id="PF00171">
    <property type="entry name" value="Aldedh"/>
    <property type="match status" value="1"/>
</dbReference>
<keyword evidence="2 4" id="KW-0560">Oxidoreductase</keyword>
<dbReference type="Proteomes" id="UP000633205">
    <property type="component" value="Unassembled WGS sequence"/>
</dbReference>
<dbReference type="AlphaFoldDB" id="A0A916YII2"/>
<dbReference type="PROSITE" id="PS00687">
    <property type="entry name" value="ALDEHYDE_DEHYDR_GLU"/>
    <property type="match status" value="1"/>
</dbReference>
<dbReference type="RefSeq" id="WP_188713171.1">
    <property type="nucleotide sequence ID" value="NZ_BMHO01000003.1"/>
</dbReference>
<evidence type="ECO:0000256" key="1">
    <source>
        <dbReference type="ARBA" id="ARBA00009986"/>
    </source>
</evidence>
<dbReference type="InterPro" id="IPR015590">
    <property type="entry name" value="Aldehyde_DH_dom"/>
</dbReference>
<dbReference type="Gene3D" id="3.40.605.10">
    <property type="entry name" value="Aldehyde Dehydrogenase, Chain A, domain 1"/>
    <property type="match status" value="1"/>
</dbReference>
<dbReference type="InterPro" id="IPR016163">
    <property type="entry name" value="Ald_DH_C"/>
</dbReference>
<dbReference type="PANTHER" id="PTHR11699">
    <property type="entry name" value="ALDEHYDE DEHYDROGENASE-RELATED"/>
    <property type="match status" value="1"/>
</dbReference>
<dbReference type="InterPro" id="IPR016162">
    <property type="entry name" value="Ald_DH_N"/>
</dbReference>
<dbReference type="InterPro" id="IPR016160">
    <property type="entry name" value="Ald_DH_CS_CYS"/>
</dbReference>
<accession>A0A916YII2</accession>
<sequence>MAQRSVTLGGIVDVPTGLFIDGQWEVAHDGATVANINPVDGQTLAEVSAAGSPDVDRAVEAARRQFDSGQWSSMSGADRAGLLQRLADLMDRDAEKLSTIQSFENGAPRLAGAMFDVPGSAATLRYFAGWADKLTGTVIPTPGFMGREMLSYTVRQPRGVMAAIVPWNTPLAASINKLAPALAAGCTVVLKPSEEAQLAVHYLGLLIQEAGIPDGTVNIVTGVGQVAGAALVAHPGVDHISFTGSPEIGKQIARTAADSLTHVTLELGGKSPQLVFADADIRRALQDTATGLFVNQGQICAAASRVLVHRDVYREFVDGLGAAAASMRVGDPNVSGNQLGPVISQRQLDRVLGYIHAGKEEGARLVAGGSRVGSKGFFVEPTIFADATNDMTIAREEIFGPVGTVIPFDDDEHALALANDSAYGLTATVWTSDISRAHSLAHRLRSGTVWINGWGAVNPALPWTGFNGSGTGTELGLRGLEEVTEEKVVSVML</sequence>
<dbReference type="InterPro" id="IPR029510">
    <property type="entry name" value="Ald_DH_CS_GLU"/>
</dbReference>
<feature type="domain" description="Aldehyde dehydrogenase" evidence="5">
    <location>
        <begin position="29"/>
        <end position="489"/>
    </location>
</feature>
<organism evidence="6 7">
    <name type="scientific">Microbacterium faecale</name>
    <dbReference type="NCBI Taxonomy" id="1804630"/>
    <lineage>
        <taxon>Bacteria</taxon>
        <taxon>Bacillati</taxon>
        <taxon>Actinomycetota</taxon>
        <taxon>Actinomycetes</taxon>
        <taxon>Micrococcales</taxon>
        <taxon>Microbacteriaceae</taxon>
        <taxon>Microbacterium</taxon>
    </lineage>
</organism>
<dbReference type="SUPFAM" id="SSF53720">
    <property type="entry name" value="ALDH-like"/>
    <property type="match status" value="1"/>
</dbReference>
<dbReference type="Gene3D" id="3.40.309.10">
    <property type="entry name" value="Aldehyde Dehydrogenase, Chain A, domain 2"/>
    <property type="match status" value="1"/>
</dbReference>
<reference evidence="6" key="1">
    <citation type="journal article" date="2014" name="Int. J. Syst. Evol. Microbiol.">
        <title>Complete genome sequence of Corynebacterium casei LMG S-19264T (=DSM 44701T), isolated from a smear-ripened cheese.</title>
        <authorList>
            <consortium name="US DOE Joint Genome Institute (JGI-PGF)"/>
            <person name="Walter F."/>
            <person name="Albersmeier A."/>
            <person name="Kalinowski J."/>
            <person name="Ruckert C."/>
        </authorList>
    </citation>
    <scope>NUCLEOTIDE SEQUENCE</scope>
    <source>
        <strain evidence="6">CGMCC 1.15152</strain>
    </source>
</reference>
<evidence type="ECO:0000256" key="4">
    <source>
        <dbReference type="RuleBase" id="RU003345"/>
    </source>
</evidence>
<reference evidence="6" key="2">
    <citation type="submission" date="2020-09" db="EMBL/GenBank/DDBJ databases">
        <authorList>
            <person name="Sun Q."/>
            <person name="Zhou Y."/>
        </authorList>
    </citation>
    <scope>NUCLEOTIDE SEQUENCE</scope>
    <source>
        <strain evidence="6">CGMCC 1.15152</strain>
    </source>
</reference>
<gene>
    <name evidence="6" type="ORF">GCM10010915_29430</name>
</gene>
<evidence type="ECO:0000313" key="6">
    <source>
        <dbReference type="EMBL" id="GGD46278.1"/>
    </source>
</evidence>
<dbReference type="GO" id="GO:0016620">
    <property type="term" value="F:oxidoreductase activity, acting on the aldehyde or oxo group of donors, NAD or NADP as acceptor"/>
    <property type="evidence" value="ECO:0007669"/>
    <property type="project" value="InterPro"/>
</dbReference>
<comment type="similarity">
    <text evidence="1 4">Belongs to the aldehyde dehydrogenase family.</text>
</comment>
<evidence type="ECO:0000259" key="5">
    <source>
        <dbReference type="Pfam" id="PF00171"/>
    </source>
</evidence>
<evidence type="ECO:0000256" key="2">
    <source>
        <dbReference type="ARBA" id="ARBA00023002"/>
    </source>
</evidence>
<dbReference type="PROSITE" id="PS00070">
    <property type="entry name" value="ALDEHYDE_DEHYDR_CYS"/>
    <property type="match status" value="1"/>
</dbReference>
<feature type="active site" evidence="3">
    <location>
        <position position="266"/>
    </location>
</feature>
<protein>
    <submittedName>
        <fullName evidence="6">Phenylacetaldehyde dehydrogenase</fullName>
    </submittedName>
</protein>
<name>A0A916YII2_9MICO</name>
<dbReference type="FunFam" id="3.40.309.10:FF:000012">
    <property type="entry name" value="Betaine aldehyde dehydrogenase"/>
    <property type="match status" value="1"/>
</dbReference>
<dbReference type="EMBL" id="BMHO01000003">
    <property type="protein sequence ID" value="GGD46278.1"/>
    <property type="molecule type" value="Genomic_DNA"/>
</dbReference>
<dbReference type="InterPro" id="IPR016161">
    <property type="entry name" value="Ald_DH/histidinol_DH"/>
</dbReference>